<dbReference type="PROSITE" id="PS00395">
    <property type="entry name" value="ALANINE_RACEMASE"/>
    <property type="match status" value="1"/>
</dbReference>
<feature type="binding site" evidence="5 7">
    <location>
        <position position="135"/>
    </location>
    <ligand>
        <name>substrate</name>
    </ligand>
</feature>
<feature type="active site" description="Proton acceptor; specific for D-alanine" evidence="5">
    <location>
        <position position="35"/>
    </location>
</feature>
<keyword evidence="10" id="KW-1185">Reference proteome</keyword>
<dbReference type="SUPFAM" id="SSF51419">
    <property type="entry name" value="PLP-binding barrel"/>
    <property type="match status" value="1"/>
</dbReference>
<comment type="cofactor">
    <cofactor evidence="2 5 6">
        <name>pyridoxal 5'-phosphate</name>
        <dbReference type="ChEBI" id="CHEBI:597326"/>
    </cofactor>
</comment>
<dbReference type="Proteomes" id="UP000027318">
    <property type="component" value="Unassembled WGS sequence"/>
</dbReference>
<dbReference type="OrthoDB" id="9813814at2"/>
<dbReference type="EMBL" id="JMSZ01000032">
    <property type="protein sequence ID" value="KDE38924.1"/>
    <property type="molecule type" value="Genomic_DNA"/>
</dbReference>
<comment type="function">
    <text evidence="5">Catalyzes the interconversion of L-alanine and D-alanine. May also act on other amino acids.</text>
</comment>
<comment type="catalytic activity">
    <reaction evidence="1 5">
        <text>L-alanine = D-alanine</text>
        <dbReference type="Rhea" id="RHEA:20249"/>
        <dbReference type="ChEBI" id="CHEBI:57416"/>
        <dbReference type="ChEBI" id="CHEBI:57972"/>
        <dbReference type="EC" id="5.1.1.1"/>
    </reaction>
</comment>
<comment type="pathway">
    <text evidence="5">Amino-acid biosynthesis; D-alanine biosynthesis; D-alanine from L-alanine: step 1/1.</text>
</comment>
<keyword evidence="3 5" id="KW-0663">Pyridoxal phosphate</keyword>
<dbReference type="PANTHER" id="PTHR30511:SF0">
    <property type="entry name" value="ALANINE RACEMASE, CATABOLIC-RELATED"/>
    <property type="match status" value="1"/>
</dbReference>
<dbReference type="UniPathway" id="UPA00042">
    <property type="reaction ID" value="UER00497"/>
</dbReference>
<evidence type="ECO:0000256" key="6">
    <source>
        <dbReference type="PIRSR" id="PIRSR600821-50"/>
    </source>
</evidence>
<feature type="domain" description="Alanine racemase C-terminal" evidence="8">
    <location>
        <begin position="238"/>
        <end position="362"/>
    </location>
</feature>
<comment type="similarity">
    <text evidence="5">Belongs to the alanine racemase family.</text>
</comment>
<evidence type="ECO:0000259" key="8">
    <source>
        <dbReference type="SMART" id="SM01005"/>
    </source>
</evidence>
<dbReference type="SUPFAM" id="SSF50621">
    <property type="entry name" value="Alanine racemase C-terminal domain-like"/>
    <property type="match status" value="1"/>
</dbReference>
<dbReference type="GO" id="GO:0008784">
    <property type="term" value="F:alanine racemase activity"/>
    <property type="evidence" value="ECO:0007669"/>
    <property type="project" value="UniProtKB-UniRule"/>
</dbReference>
<organism evidence="9 10">
    <name type="scientific">Nitrincola lacisaponensis</name>
    <dbReference type="NCBI Taxonomy" id="267850"/>
    <lineage>
        <taxon>Bacteria</taxon>
        <taxon>Pseudomonadati</taxon>
        <taxon>Pseudomonadota</taxon>
        <taxon>Gammaproteobacteria</taxon>
        <taxon>Oceanospirillales</taxon>
        <taxon>Oceanospirillaceae</taxon>
        <taxon>Nitrincola</taxon>
    </lineage>
</organism>
<proteinExistence type="inferred from homology"/>
<feature type="active site" description="Proton acceptor; specific for L-alanine" evidence="5">
    <location>
        <position position="259"/>
    </location>
</feature>
<dbReference type="AlphaFoldDB" id="A0A063XZP3"/>
<evidence type="ECO:0000256" key="4">
    <source>
        <dbReference type="ARBA" id="ARBA00023235"/>
    </source>
</evidence>
<evidence type="ECO:0000256" key="5">
    <source>
        <dbReference type="HAMAP-Rule" id="MF_01201"/>
    </source>
</evidence>
<dbReference type="InterPro" id="IPR029066">
    <property type="entry name" value="PLP-binding_barrel"/>
</dbReference>
<accession>A0A063XZP3</accession>
<evidence type="ECO:0000313" key="9">
    <source>
        <dbReference type="EMBL" id="KDE38924.1"/>
    </source>
</evidence>
<reference evidence="9 10" key="1">
    <citation type="journal article" date="2005" name="Int. J. Syst. Evol. Microbiol.">
        <title>Nitrincola lacisaponensis gen. nov., sp. nov., a novel alkaliphilic bacterium isolated from an alkaline, saline lake.</title>
        <authorList>
            <person name="Dimitriu P.A."/>
            <person name="Shukla S.K."/>
            <person name="Conradt J."/>
            <person name="Marquez M.C."/>
            <person name="Ventosa A."/>
            <person name="Maglia A."/>
            <person name="Peyton B.M."/>
            <person name="Pinkart H.C."/>
            <person name="Mormile M.R."/>
        </authorList>
    </citation>
    <scope>NUCLEOTIDE SEQUENCE [LARGE SCALE GENOMIC DNA]</scope>
    <source>
        <strain evidence="9 10">4CA</strain>
    </source>
</reference>
<gene>
    <name evidence="9" type="ORF">ADINL_2053</name>
</gene>
<dbReference type="InterPro" id="IPR020622">
    <property type="entry name" value="Ala_racemase_pyridoxalP-BS"/>
</dbReference>
<name>A0A063XZP3_9GAMM</name>
<dbReference type="Gene3D" id="2.40.37.10">
    <property type="entry name" value="Lyase, Ornithine Decarboxylase, Chain A, domain 1"/>
    <property type="match status" value="1"/>
</dbReference>
<dbReference type="InterPro" id="IPR000821">
    <property type="entry name" value="Ala_racemase"/>
</dbReference>
<dbReference type="Gene3D" id="3.20.20.10">
    <property type="entry name" value="Alanine racemase"/>
    <property type="match status" value="1"/>
</dbReference>
<protein>
    <recommendedName>
        <fullName evidence="5">Alanine racemase</fullName>
        <ecNumber evidence="5">5.1.1.1</ecNumber>
    </recommendedName>
</protein>
<sequence>MARNLIADVDLSAIRHNYCLARAQAAHAHAVAIIKADAYGHGAVRVARALETEADAFGVAAIEEALELREGGITRPILLLEGFFEAEELELICQHQLWTAMHSLEQLALLERFLQQRTDVSGLHVWLKIDSGMHRLGVHPDDVQSALERLQALTAVESVVAMSHFACADEPQRPDTLRQLQQIDRSLSGMNIARSLCNSAGVMHWPQAHHQWLRPGIMLYGASPFAEPQPVAAQLKPGMTLSTEIIAIREVPAGDAVGYGASWIAEVPTRIATLAVGYADGYSRHAPSGTPVWLNGRRAALAGRVSMDMATVDLSLHPEARVGDRVELWGANIPVNEVADYCGTIPYTLLSGLTRRVKRRYTSE</sequence>
<dbReference type="SMART" id="SM01005">
    <property type="entry name" value="Ala_racemase_C"/>
    <property type="match status" value="1"/>
</dbReference>
<dbReference type="EC" id="5.1.1.1" evidence="5"/>
<evidence type="ECO:0000256" key="7">
    <source>
        <dbReference type="PIRSR" id="PIRSR600821-52"/>
    </source>
</evidence>
<evidence type="ECO:0000256" key="2">
    <source>
        <dbReference type="ARBA" id="ARBA00001933"/>
    </source>
</evidence>
<comment type="caution">
    <text evidence="9">The sequence shown here is derived from an EMBL/GenBank/DDBJ whole genome shotgun (WGS) entry which is preliminary data.</text>
</comment>
<dbReference type="GO" id="GO:0030170">
    <property type="term" value="F:pyridoxal phosphate binding"/>
    <property type="evidence" value="ECO:0007669"/>
    <property type="project" value="UniProtKB-UniRule"/>
</dbReference>
<dbReference type="InterPro" id="IPR011079">
    <property type="entry name" value="Ala_racemase_C"/>
</dbReference>
<dbReference type="STRING" id="267850.ADINL_2053"/>
<feature type="binding site" evidence="5 7">
    <location>
        <position position="307"/>
    </location>
    <ligand>
        <name>substrate</name>
    </ligand>
</feature>
<feature type="modified residue" description="N6-(pyridoxal phosphate)lysine" evidence="5 6">
    <location>
        <position position="35"/>
    </location>
</feature>
<dbReference type="FunFam" id="3.20.20.10:FF:000002">
    <property type="entry name" value="Alanine racemase"/>
    <property type="match status" value="1"/>
</dbReference>
<dbReference type="GO" id="GO:0030632">
    <property type="term" value="P:D-alanine biosynthetic process"/>
    <property type="evidence" value="ECO:0007669"/>
    <property type="project" value="UniProtKB-UniRule"/>
</dbReference>
<dbReference type="Pfam" id="PF01168">
    <property type="entry name" value="Ala_racemase_N"/>
    <property type="match status" value="1"/>
</dbReference>
<evidence type="ECO:0000256" key="3">
    <source>
        <dbReference type="ARBA" id="ARBA00022898"/>
    </source>
</evidence>
<keyword evidence="4 5" id="KW-0413">Isomerase</keyword>
<dbReference type="PRINTS" id="PR00992">
    <property type="entry name" value="ALARACEMASE"/>
</dbReference>
<dbReference type="InterPro" id="IPR001608">
    <property type="entry name" value="Ala_racemase_N"/>
</dbReference>
<dbReference type="CDD" id="cd06827">
    <property type="entry name" value="PLPDE_III_AR_proteobact"/>
    <property type="match status" value="1"/>
</dbReference>
<evidence type="ECO:0000256" key="1">
    <source>
        <dbReference type="ARBA" id="ARBA00000316"/>
    </source>
</evidence>
<dbReference type="HAMAP" id="MF_01201">
    <property type="entry name" value="Ala_racemase"/>
    <property type="match status" value="1"/>
</dbReference>
<dbReference type="NCBIfam" id="TIGR00492">
    <property type="entry name" value="alr"/>
    <property type="match status" value="1"/>
</dbReference>
<dbReference type="InterPro" id="IPR009006">
    <property type="entry name" value="Ala_racemase/Decarboxylase_C"/>
</dbReference>
<evidence type="ECO:0000313" key="10">
    <source>
        <dbReference type="Proteomes" id="UP000027318"/>
    </source>
</evidence>
<dbReference type="Pfam" id="PF00842">
    <property type="entry name" value="Ala_racemase_C"/>
    <property type="match status" value="1"/>
</dbReference>
<dbReference type="RefSeq" id="WP_036547409.1">
    <property type="nucleotide sequence ID" value="NZ_JMSZ01000032.1"/>
</dbReference>
<dbReference type="PANTHER" id="PTHR30511">
    <property type="entry name" value="ALANINE RACEMASE"/>
    <property type="match status" value="1"/>
</dbReference>
<dbReference type="PATRIC" id="fig|267850.7.peg.2021"/>
<dbReference type="GO" id="GO:0005829">
    <property type="term" value="C:cytosol"/>
    <property type="evidence" value="ECO:0007669"/>
    <property type="project" value="TreeGrafter"/>
</dbReference>